<dbReference type="RefSeq" id="WP_072907207.1">
    <property type="nucleotide sequence ID" value="NZ_FQZT01000004.1"/>
</dbReference>
<evidence type="ECO:0000313" key="3">
    <source>
        <dbReference type="Proteomes" id="UP000184171"/>
    </source>
</evidence>
<evidence type="ECO:0000256" key="1">
    <source>
        <dbReference type="SAM" id="Phobius"/>
    </source>
</evidence>
<feature type="transmembrane region" description="Helical" evidence="1">
    <location>
        <begin position="201"/>
        <end position="220"/>
    </location>
</feature>
<dbReference type="AlphaFoldDB" id="A0A1M6G4R7"/>
<feature type="transmembrane region" description="Helical" evidence="1">
    <location>
        <begin position="135"/>
        <end position="159"/>
    </location>
</feature>
<name>A0A1M6G4R7_MALRU</name>
<accession>A0A1M6G4R7</accession>
<keyword evidence="1" id="KW-1133">Transmembrane helix</keyword>
<feature type="transmembrane region" description="Helical" evidence="1">
    <location>
        <begin position="171"/>
        <end position="195"/>
    </location>
</feature>
<keyword evidence="1" id="KW-0812">Transmembrane</keyword>
<evidence type="ECO:0000313" key="2">
    <source>
        <dbReference type="EMBL" id="SHJ04893.1"/>
    </source>
</evidence>
<keyword evidence="1" id="KW-0472">Membrane</keyword>
<gene>
    <name evidence="2" type="ORF">SAMN02745165_01407</name>
</gene>
<organism evidence="2 3">
    <name type="scientific">Malonomonas rubra DSM 5091</name>
    <dbReference type="NCBI Taxonomy" id="1122189"/>
    <lineage>
        <taxon>Bacteria</taxon>
        <taxon>Pseudomonadati</taxon>
        <taxon>Thermodesulfobacteriota</taxon>
        <taxon>Desulfuromonadia</taxon>
        <taxon>Desulfuromonadales</taxon>
        <taxon>Geopsychrobacteraceae</taxon>
        <taxon>Malonomonas</taxon>
    </lineage>
</organism>
<dbReference type="EMBL" id="FQZT01000004">
    <property type="protein sequence ID" value="SHJ04893.1"/>
    <property type="molecule type" value="Genomic_DNA"/>
</dbReference>
<reference evidence="2 3" key="1">
    <citation type="submission" date="2016-11" db="EMBL/GenBank/DDBJ databases">
        <authorList>
            <person name="Jaros S."/>
            <person name="Januszkiewicz K."/>
            <person name="Wedrychowicz H."/>
        </authorList>
    </citation>
    <scope>NUCLEOTIDE SEQUENCE [LARGE SCALE GENOMIC DNA]</scope>
    <source>
        <strain evidence="2 3">DSM 5091</strain>
    </source>
</reference>
<protein>
    <submittedName>
        <fullName evidence="2">Uncharacterized protein</fullName>
    </submittedName>
</protein>
<proteinExistence type="predicted"/>
<feature type="transmembrane region" description="Helical" evidence="1">
    <location>
        <begin position="104"/>
        <end position="123"/>
    </location>
</feature>
<keyword evidence="3" id="KW-1185">Reference proteome</keyword>
<dbReference type="STRING" id="1122189.SAMN02745165_01407"/>
<sequence>MNTQDIFKAIEAFESNAIVGLIVILYYVLIYWPKIKDGLGLSRNRKYDLNRVEKNYQLLKLRIEIEELKQKSGLDSDLLEKLETEMQSRLQGERGKPFTPAQKFVAIPLVILVVLLTVLELQGLNDSAEGSALDILAGAAFVITVTVVGFWGIPLLQTFKRGWLRKTGFIIYWWLALYILSYFAAFLIATLIFGYEELPMEIISLLFLLSIAVSLVAGFFGRLPFMRLRDEEKQESSAT</sequence>
<feature type="transmembrane region" description="Helical" evidence="1">
    <location>
        <begin position="12"/>
        <end position="32"/>
    </location>
</feature>
<dbReference type="Proteomes" id="UP000184171">
    <property type="component" value="Unassembled WGS sequence"/>
</dbReference>